<dbReference type="Gene3D" id="3.40.350.10">
    <property type="entry name" value="Creatinase/prolidase N-terminal domain"/>
    <property type="match status" value="2"/>
</dbReference>
<feature type="domain" description="Myosin-binding" evidence="12">
    <location>
        <begin position="222"/>
        <end position="512"/>
    </location>
</feature>
<dbReference type="EMBL" id="JABXBU010000002">
    <property type="protein sequence ID" value="KAF8795402.1"/>
    <property type="molecule type" value="Genomic_DNA"/>
</dbReference>
<evidence type="ECO:0000256" key="9">
    <source>
        <dbReference type="SAM" id="SignalP"/>
    </source>
</evidence>
<keyword evidence="7 8" id="KW-0472">Membrane</keyword>
<dbReference type="GO" id="GO:0004177">
    <property type="term" value="F:aminopeptidase activity"/>
    <property type="evidence" value="ECO:0007669"/>
    <property type="project" value="UniProtKB-KW"/>
</dbReference>
<proteinExistence type="inferred from homology"/>
<dbReference type="InterPro" id="IPR026859">
    <property type="entry name" value="Myosin-bd"/>
</dbReference>
<evidence type="ECO:0000256" key="7">
    <source>
        <dbReference type="ARBA" id="ARBA00023136"/>
    </source>
</evidence>
<reference evidence="13" key="2">
    <citation type="submission" date="2020-06" db="EMBL/GenBank/DDBJ databases">
        <authorList>
            <person name="Sheffer M."/>
        </authorList>
    </citation>
    <scope>NUCLEOTIDE SEQUENCE</scope>
</reference>
<dbReference type="SUPFAM" id="SSF53092">
    <property type="entry name" value="Creatinase/prolidase N-terminal domain"/>
    <property type="match status" value="1"/>
</dbReference>
<feature type="transmembrane region" description="Helical" evidence="8">
    <location>
        <begin position="217"/>
        <end position="236"/>
    </location>
</feature>
<dbReference type="SUPFAM" id="SSF55920">
    <property type="entry name" value="Creatinase/aminopeptidase"/>
    <property type="match status" value="1"/>
</dbReference>
<evidence type="ECO:0000256" key="8">
    <source>
        <dbReference type="SAM" id="Phobius"/>
    </source>
</evidence>
<dbReference type="InterPro" id="IPR050422">
    <property type="entry name" value="X-Pro_aminopeptidase_P"/>
</dbReference>
<keyword evidence="5" id="KW-0378">Hydrolase</keyword>
<dbReference type="PANTHER" id="PTHR43763">
    <property type="entry name" value="XAA-PRO AMINOPEPTIDASE 1"/>
    <property type="match status" value="1"/>
</dbReference>
<dbReference type="Pfam" id="PF01321">
    <property type="entry name" value="Creatinase_N"/>
    <property type="match status" value="1"/>
</dbReference>
<evidence type="ECO:0000256" key="1">
    <source>
        <dbReference type="ARBA" id="ARBA00004308"/>
    </source>
</evidence>
<name>A0A8T0FXD2_ARGBR</name>
<gene>
    <name evidence="13" type="ORF">HNY73_003254</name>
</gene>
<keyword evidence="13" id="KW-0031">Aminopeptidase</keyword>
<keyword evidence="6 8" id="KW-1133">Transmembrane helix</keyword>
<evidence type="ECO:0000259" key="10">
    <source>
        <dbReference type="Pfam" id="PF00557"/>
    </source>
</evidence>
<evidence type="ECO:0000313" key="13">
    <source>
        <dbReference type="EMBL" id="KAF8795402.1"/>
    </source>
</evidence>
<dbReference type="GO" id="GO:0046872">
    <property type="term" value="F:metal ion binding"/>
    <property type="evidence" value="ECO:0007669"/>
    <property type="project" value="UniProtKB-KW"/>
</dbReference>
<feature type="signal peptide" evidence="9">
    <location>
        <begin position="1"/>
        <end position="20"/>
    </location>
</feature>
<dbReference type="Pfam" id="PF12632">
    <property type="entry name" value="Vezatin"/>
    <property type="match status" value="1"/>
</dbReference>
<comment type="caution">
    <text evidence="13">The sequence shown here is derived from an EMBL/GenBank/DDBJ whole genome shotgun (WGS) entry which is preliminary data.</text>
</comment>
<dbReference type="GO" id="GO:0017022">
    <property type="term" value="F:myosin binding"/>
    <property type="evidence" value="ECO:0007669"/>
    <property type="project" value="InterPro"/>
</dbReference>
<keyword evidence="4" id="KW-0479">Metal-binding</keyword>
<sequence>MYSFLLFLGVALSAVPFVILDCSEFWLFSEAAGERNKPHIHKRSSATEACQKPIQPTFVHTPPYTFQKCASFLAVMACEEDVDFDEDIIFPNSPLGCYVQGLQNSEVNLFDECFTSPESMQECCDKSKLLLDNENNQRLSFTEHVLALYNICFRFTSSFLALPIYFMIELSDIKHCFNIIKKYKLLIYEDEVFLKSWSSEYVKYGDKGLSDYKSKCLKWVLIFLSFLTSIAMYYILMYYSSYSSFIQVLCIFLFLFIILSMLFCSVLSIEFALCFHVDSLSHHSSDILVLIKKCIRLIQEAELIARGFTAASVTGAAEHIELSSRLPINSCCRQYSELRKRLFSWMKNIFMKYKTKTSVVQQKISLEPVIDFPVCLASLNIEEFGGLLNFDIDSSELAEVTDNFSISSLKTMYHLMEMQISEFFKYLIITASLAANSQPKDWKQVSYVQCLKSNVITLSKDISIFSKNIKHAYYYYQSIEASYIEDRDIHHSEPKMDKSNLKITVHNMTLHLKAALLQLIQIENNLDFANFMEKKTENTEMLRSALKIIQSEVSAFEDNVNESHKILNDLLNPDQTTSTNVILPTIKEQKSPDLHSVVEKCDIEREIIDEVFEDIITNVPRENNGQECEFSQKEEVEKSVEMSSHLLKELKNVLVVKADEHRVREQLALAKKCNETKQIDFQENESQSSVEGIKTNNFIDDNMGQNLNITLEKEGVNNSEDKIESVKYEKDAVSLDSVASQVKQVCPSNDDDEDESKCSWNEAIFSIHEELSDTLKFTLPRTDSFAATIASAAAQRQKLLGLTSEEFIGESDSDDRVNTTDRLRRLRLRMKASGYDAYVIPSIDEHQSKIMTDHDKRREFISGFTGSSGTAVVLSESAALWTDGRYFIQAEQELDCNWILMKRYEPGVPEPDDWIIRTLGAGGRVGVDPKLLPYNVWMTLKEKLTHEGLYLMEDSSNLIDDIWNIPQGRAPESISHVFIHDIKYAGQPWEEKVNKLKQVLKDKGANGTVVTALDEIAWLFNLRGNDIADTPLFKAYSFISSNQIRLYIKPLKLTPEVEKHLCPNLNNYSECVQLEDYVNAFEDMKKVMPESGKILISSSSSYAVANLVPEENRIINVEPSPVALMKVIKNPVEIKGMKNAALKDSVAIVDFIALLEQQVQQGKHWDEIKAAKVLAQFRKEQEGFQRGKIFTTILGGGPNWGCFFHYRGWTTGGHPPFLLLENPPEFEVATYTRVLMGAIDLITAVFSEKIKDVDLDILARLPLFQIGLDYLHGTGHGIGHFLGVHEGPVSISKAGNGKGYALKPGMFLSDGNILNSLIMLKISGKLIS</sequence>
<organism evidence="13 14">
    <name type="scientific">Argiope bruennichi</name>
    <name type="common">Wasp spider</name>
    <name type="synonym">Aranea bruennichi</name>
    <dbReference type="NCBI Taxonomy" id="94029"/>
    <lineage>
        <taxon>Eukaryota</taxon>
        <taxon>Metazoa</taxon>
        <taxon>Ecdysozoa</taxon>
        <taxon>Arthropoda</taxon>
        <taxon>Chelicerata</taxon>
        <taxon>Arachnida</taxon>
        <taxon>Araneae</taxon>
        <taxon>Araneomorphae</taxon>
        <taxon>Entelegynae</taxon>
        <taxon>Araneoidea</taxon>
        <taxon>Araneidae</taxon>
        <taxon>Argiope</taxon>
    </lineage>
</organism>
<feature type="transmembrane region" description="Helical" evidence="8">
    <location>
        <begin position="248"/>
        <end position="273"/>
    </location>
</feature>
<dbReference type="InterPro" id="IPR036005">
    <property type="entry name" value="Creatinase/aminopeptidase-like"/>
</dbReference>
<comment type="similarity">
    <text evidence="2">Belongs to the peptidase M24B family.</text>
</comment>
<evidence type="ECO:0000259" key="11">
    <source>
        <dbReference type="Pfam" id="PF01321"/>
    </source>
</evidence>
<evidence type="ECO:0000256" key="2">
    <source>
        <dbReference type="ARBA" id="ARBA00008766"/>
    </source>
</evidence>
<feature type="domain" description="Creatinase N-terminal" evidence="11">
    <location>
        <begin position="822"/>
        <end position="960"/>
    </location>
</feature>
<dbReference type="PANTHER" id="PTHR43763:SF6">
    <property type="entry name" value="XAA-PRO AMINOPEPTIDASE 1"/>
    <property type="match status" value="1"/>
</dbReference>
<evidence type="ECO:0000259" key="12">
    <source>
        <dbReference type="Pfam" id="PF12632"/>
    </source>
</evidence>
<protein>
    <submittedName>
        <fullName evidence="13">Putative Xaa-Pro aminopeptidase P like protein</fullName>
    </submittedName>
</protein>
<keyword evidence="13" id="KW-0645">Protease</keyword>
<dbReference type="GO" id="GO:0012505">
    <property type="term" value="C:endomembrane system"/>
    <property type="evidence" value="ECO:0007669"/>
    <property type="project" value="UniProtKB-SubCell"/>
</dbReference>
<accession>A0A8T0FXD2</accession>
<dbReference type="FunFam" id="3.40.350.10:FF:000003">
    <property type="entry name" value="Xaa-pro aminopeptidase P"/>
    <property type="match status" value="1"/>
</dbReference>
<comment type="subcellular location">
    <subcellularLocation>
        <location evidence="1">Endomembrane system</location>
    </subcellularLocation>
</comment>
<dbReference type="InterPro" id="IPR000587">
    <property type="entry name" value="Creatinase_N"/>
</dbReference>
<dbReference type="Pfam" id="PF16189">
    <property type="entry name" value="Creatinase_N_2"/>
    <property type="match status" value="1"/>
</dbReference>
<keyword evidence="3 8" id="KW-0812">Transmembrane</keyword>
<evidence type="ECO:0000256" key="4">
    <source>
        <dbReference type="ARBA" id="ARBA00022723"/>
    </source>
</evidence>
<feature type="chain" id="PRO_5035745089" evidence="9">
    <location>
        <begin position="21"/>
        <end position="1328"/>
    </location>
</feature>
<keyword evidence="9" id="KW-0732">Signal</keyword>
<dbReference type="Pfam" id="PF00557">
    <property type="entry name" value="Peptidase_M24"/>
    <property type="match status" value="1"/>
</dbReference>
<reference evidence="13" key="1">
    <citation type="journal article" date="2020" name="bioRxiv">
        <title>Chromosome-level reference genome of the European wasp spider Argiope bruennichi: a resource for studies on range expansion and evolutionary adaptation.</title>
        <authorList>
            <person name="Sheffer M.M."/>
            <person name="Hoppe A."/>
            <person name="Krehenwinkel H."/>
            <person name="Uhl G."/>
            <person name="Kuss A.W."/>
            <person name="Jensen L."/>
            <person name="Jensen C."/>
            <person name="Gillespie R.G."/>
            <person name="Hoff K.J."/>
            <person name="Prost S."/>
        </authorList>
    </citation>
    <scope>NUCLEOTIDE SEQUENCE</scope>
</reference>
<keyword evidence="14" id="KW-1185">Reference proteome</keyword>
<feature type="domain" description="Peptidase M24" evidence="10">
    <location>
        <begin position="1223"/>
        <end position="1309"/>
    </location>
</feature>
<evidence type="ECO:0000256" key="5">
    <source>
        <dbReference type="ARBA" id="ARBA00022801"/>
    </source>
</evidence>
<dbReference type="GO" id="GO:0005737">
    <property type="term" value="C:cytoplasm"/>
    <property type="evidence" value="ECO:0007669"/>
    <property type="project" value="UniProtKB-ARBA"/>
</dbReference>
<evidence type="ECO:0000313" key="14">
    <source>
        <dbReference type="Proteomes" id="UP000807504"/>
    </source>
</evidence>
<dbReference type="InterPro" id="IPR029149">
    <property type="entry name" value="Creatin/AminoP/Spt16_N"/>
</dbReference>
<evidence type="ECO:0000256" key="6">
    <source>
        <dbReference type="ARBA" id="ARBA00022989"/>
    </source>
</evidence>
<dbReference type="Proteomes" id="UP000807504">
    <property type="component" value="Unassembled WGS sequence"/>
</dbReference>
<dbReference type="Gene3D" id="3.90.230.10">
    <property type="entry name" value="Creatinase/methionine aminopeptidase superfamily"/>
    <property type="match status" value="1"/>
</dbReference>
<dbReference type="InterPro" id="IPR000994">
    <property type="entry name" value="Pept_M24"/>
</dbReference>
<evidence type="ECO:0000256" key="3">
    <source>
        <dbReference type="ARBA" id="ARBA00022692"/>
    </source>
</evidence>